<name>A0A1C7IEG9_9FIRM</name>
<dbReference type="STRING" id="1796616.A4V09_20880"/>
<dbReference type="AlphaFoldDB" id="A0A1C7IEG9"/>
<gene>
    <name evidence="1" type="ORF">A4V09_20880</name>
</gene>
<reference evidence="1" key="1">
    <citation type="submission" date="2017-04" db="EMBL/GenBank/DDBJ databases">
        <title>Complete Genome Sequences of Twelve Strains of a Stable Defined Moderately Diverse Mouse Microbiota 2 (sDMDMm2).</title>
        <authorList>
            <person name="Uchimura Y."/>
            <person name="Wyss M."/>
            <person name="Brugiroux S."/>
            <person name="Limenitakis J.P."/>
            <person name="Stecher B."/>
            <person name="McCoy K.D."/>
            <person name="Macpherson A.J."/>
        </authorList>
    </citation>
    <scope>NUCLEOTIDE SEQUENCE</scope>
    <source>
        <strain evidence="1">YL58</strain>
    </source>
</reference>
<keyword evidence="2" id="KW-1185">Reference proteome</keyword>
<accession>A0A1C7IEG9</accession>
<dbReference type="KEGG" id="byl:A4V09_20880"/>
<organism evidence="1 2">
    <name type="scientific">Blautia pseudococcoides</name>
    <dbReference type="NCBI Taxonomy" id="1796616"/>
    <lineage>
        <taxon>Bacteria</taxon>
        <taxon>Bacillati</taxon>
        <taxon>Bacillota</taxon>
        <taxon>Clostridia</taxon>
        <taxon>Lachnospirales</taxon>
        <taxon>Lachnospiraceae</taxon>
        <taxon>Blautia</taxon>
    </lineage>
</organism>
<dbReference type="Proteomes" id="UP000092574">
    <property type="component" value="Chromosome"/>
</dbReference>
<evidence type="ECO:0000313" key="2">
    <source>
        <dbReference type="Proteomes" id="UP000092574"/>
    </source>
</evidence>
<proteinExistence type="predicted"/>
<sequence>MVCIDLGEAQRAAALLEKQTGTLRMISAGLDEISQELKRNKVLLYAGTAMGEGAGRLAELSNIMGQMERALEMTTAYKQQTEVRITEQYEGSSRSYTAPKTVLVDCAAWEKLPDDILIY</sequence>
<evidence type="ECO:0000313" key="1">
    <source>
        <dbReference type="EMBL" id="ANU77975.1"/>
    </source>
</evidence>
<dbReference type="EMBL" id="CP015405">
    <property type="protein sequence ID" value="ANU77975.1"/>
    <property type="molecule type" value="Genomic_DNA"/>
</dbReference>
<protein>
    <submittedName>
        <fullName evidence="1">Uncharacterized protein</fullName>
    </submittedName>
</protein>